<dbReference type="UniPathway" id="UPA00232"/>
<evidence type="ECO:0000256" key="2">
    <source>
        <dbReference type="ARBA" id="ARBA00022679"/>
    </source>
</evidence>
<proteinExistence type="inferred from homology"/>
<keyword evidence="1 5" id="KW-0489">Methyltransferase</keyword>
<feature type="binding site" evidence="5">
    <location>
        <position position="169"/>
    </location>
    <ligand>
        <name>Mg(2+)</name>
        <dbReference type="ChEBI" id="CHEBI:18420"/>
    </ligand>
</feature>
<name>A0A165H9V4_9BASI</name>
<dbReference type="SUPFAM" id="SSF53335">
    <property type="entry name" value="S-adenosyl-L-methionine-dependent methyltransferases"/>
    <property type="match status" value="1"/>
</dbReference>
<comment type="catalytic activity">
    <reaction evidence="5">
        <text>a 3,4-dihydroxy-5-(all-trans-polyprenyl)benzoate + S-adenosyl-L-methionine = a 4-hydroxy-3-methoxy-5-(all-trans-polyprenyl)benzoate + S-adenosyl-L-homocysteine + H(+)</text>
        <dbReference type="Rhea" id="RHEA:44452"/>
        <dbReference type="Rhea" id="RHEA-COMP:10930"/>
        <dbReference type="Rhea" id="RHEA-COMP:10931"/>
        <dbReference type="ChEBI" id="CHEBI:15378"/>
        <dbReference type="ChEBI" id="CHEBI:57856"/>
        <dbReference type="ChEBI" id="CHEBI:59789"/>
        <dbReference type="ChEBI" id="CHEBI:64694"/>
        <dbReference type="ChEBI" id="CHEBI:84443"/>
        <dbReference type="EC" id="2.1.1.114"/>
    </reaction>
</comment>
<sequence>MRVPVHTRFGHSARLFSRHLSNNARASSNSTIDPAEIEHFSRLSAQWWDEHGELKMLHKMNPPRVAWLKEKLVETAEVDGERSLAPWKAMSGKRILDVGCGGGLLSESLARLGASVTGVDAAASNIAIAELHQSHDHSLQDLEYRHAAVEMLAAEGHQFDVLCAMEVLEHVDEPSHFLRSCAELLEPGGHLFLSTISRTPLAHLLTITMAEDTLGLVAPGTHTYEKFIRPSELVSFFDHLGWITQTFDGRPSRHEAEVRGMMYVPWNGEWQLGPRGAGWSEQCNYLFWARKPMRRD</sequence>
<reference evidence="6 7" key="1">
    <citation type="journal article" date="2016" name="Mol. Biol. Evol.">
        <title>Comparative Genomics of Early-Diverging Mushroom-Forming Fungi Provides Insights into the Origins of Lignocellulose Decay Capabilities.</title>
        <authorList>
            <person name="Nagy L.G."/>
            <person name="Riley R."/>
            <person name="Tritt A."/>
            <person name="Adam C."/>
            <person name="Daum C."/>
            <person name="Floudas D."/>
            <person name="Sun H."/>
            <person name="Yadav J.S."/>
            <person name="Pangilinan J."/>
            <person name="Larsson K.H."/>
            <person name="Matsuura K."/>
            <person name="Barry K."/>
            <person name="Labutti K."/>
            <person name="Kuo R."/>
            <person name="Ohm R.A."/>
            <person name="Bhattacharya S.S."/>
            <person name="Shirouzu T."/>
            <person name="Yoshinaga Y."/>
            <person name="Martin F.M."/>
            <person name="Grigoriev I.V."/>
            <person name="Hibbett D.S."/>
        </authorList>
    </citation>
    <scope>NUCLEOTIDE SEQUENCE [LARGE SCALE GENOMIC DNA]</scope>
    <source>
        <strain evidence="6 7">HHB12733</strain>
    </source>
</reference>
<keyword evidence="4 5" id="KW-0949">S-adenosyl-L-methionine</keyword>
<dbReference type="STRING" id="1353952.A0A165H9V4"/>
<keyword evidence="7" id="KW-1185">Reference proteome</keyword>
<comment type="subunit">
    <text evidence="5">Component of a multi-subunit COQ enzyme complex, composed of at least COQ3, COQ4, COQ5, COQ6, COQ7 and COQ9.</text>
</comment>
<dbReference type="EC" id="2.1.1.64" evidence="5"/>
<keyword evidence="6" id="KW-0830">Ubiquinone</keyword>
<dbReference type="NCBIfam" id="TIGR01983">
    <property type="entry name" value="UbiG"/>
    <property type="match status" value="1"/>
</dbReference>
<comment type="cofactor">
    <cofactor evidence="5">
        <name>Mg(2+)</name>
        <dbReference type="ChEBI" id="CHEBI:18420"/>
    </cofactor>
</comment>
<feature type="binding site" evidence="5">
    <location>
        <position position="166"/>
    </location>
    <ligand>
        <name>Mg(2+)</name>
        <dbReference type="ChEBI" id="CHEBI:18420"/>
    </ligand>
</feature>
<dbReference type="Pfam" id="PF13489">
    <property type="entry name" value="Methyltransf_23"/>
    <property type="match status" value="1"/>
</dbReference>
<comment type="catalytic activity">
    <reaction evidence="5">
        <text>a 3-demethylubiquinol + S-adenosyl-L-methionine = a ubiquinol + S-adenosyl-L-homocysteine + H(+)</text>
        <dbReference type="Rhea" id="RHEA:44380"/>
        <dbReference type="Rhea" id="RHEA-COMP:9566"/>
        <dbReference type="Rhea" id="RHEA-COMP:10914"/>
        <dbReference type="ChEBI" id="CHEBI:15378"/>
        <dbReference type="ChEBI" id="CHEBI:17976"/>
        <dbReference type="ChEBI" id="CHEBI:57856"/>
        <dbReference type="ChEBI" id="CHEBI:59789"/>
        <dbReference type="ChEBI" id="CHEBI:84422"/>
        <dbReference type="EC" id="2.1.1.64"/>
    </reaction>
</comment>
<keyword evidence="5" id="KW-0472">Membrane</keyword>
<keyword evidence="5" id="KW-0460">Magnesium</keyword>
<feature type="binding site" evidence="5">
    <location>
        <position position="99"/>
    </location>
    <ligand>
        <name>S-adenosyl-L-methionine</name>
        <dbReference type="ChEBI" id="CHEBI:59789"/>
    </ligand>
</feature>
<dbReference type="HAMAP" id="MF_00472">
    <property type="entry name" value="UbiG"/>
    <property type="match status" value="1"/>
</dbReference>
<dbReference type="Proteomes" id="UP000076842">
    <property type="component" value="Unassembled WGS sequence"/>
</dbReference>
<dbReference type="Gene3D" id="3.40.50.150">
    <property type="entry name" value="Vaccinia Virus protein VP39"/>
    <property type="match status" value="1"/>
</dbReference>
<comment type="catalytic activity">
    <reaction evidence="5">
        <text>a 3-demethylubiquinone + S-adenosyl-L-methionine = a ubiquinone + S-adenosyl-L-homocysteine</text>
        <dbReference type="Rhea" id="RHEA:81215"/>
        <dbReference type="Rhea" id="RHEA-COMP:9565"/>
        <dbReference type="Rhea" id="RHEA-COMP:19654"/>
        <dbReference type="ChEBI" id="CHEBI:16389"/>
        <dbReference type="ChEBI" id="CHEBI:57856"/>
        <dbReference type="ChEBI" id="CHEBI:59789"/>
        <dbReference type="ChEBI" id="CHEBI:231825"/>
    </reaction>
</comment>
<evidence type="ECO:0000256" key="4">
    <source>
        <dbReference type="ARBA" id="ARBA00022691"/>
    </source>
</evidence>
<dbReference type="CDD" id="cd02440">
    <property type="entry name" value="AdoMet_MTases"/>
    <property type="match status" value="1"/>
</dbReference>
<evidence type="ECO:0000313" key="7">
    <source>
        <dbReference type="Proteomes" id="UP000076842"/>
    </source>
</evidence>
<keyword evidence="3 5" id="KW-0831">Ubiquinone biosynthesis</keyword>
<comment type="subcellular location">
    <subcellularLocation>
        <location evidence="5">Mitochondrion inner membrane</location>
        <topology evidence="5">Peripheral membrane protein</topology>
        <orientation evidence="5">Matrix side</orientation>
    </subcellularLocation>
</comment>
<accession>A0A165H9V4</accession>
<keyword evidence="5" id="KW-0999">Mitochondrion inner membrane</keyword>
<dbReference type="InterPro" id="IPR029063">
    <property type="entry name" value="SAM-dependent_MTases_sf"/>
</dbReference>
<dbReference type="InParanoid" id="A0A165H9V4"/>
<dbReference type="AlphaFoldDB" id="A0A165H9V4"/>
<dbReference type="GO" id="GO:0010420">
    <property type="term" value="F:polyprenyldihydroxybenzoate methyltransferase activity"/>
    <property type="evidence" value="ECO:0007669"/>
    <property type="project" value="UniProtKB-UniRule"/>
</dbReference>
<feature type="binding site" evidence="5">
    <location>
        <position position="120"/>
    </location>
    <ligand>
        <name>S-adenosyl-L-methionine</name>
        <dbReference type="ChEBI" id="CHEBI:59789"/>
    </ligand>
</feature>
<dbReference type="GO" id="GO:0061542">
    <property type="term" value="F:3-demethylubiquinol 3-O-methyltransferase activity"/>
    <property type="evidence" value="ECO:0007669"/>
    <property type="project" value="UniProtKB-UniRule"/>
</dbReference>
<dbReference type="GO" id="GO:0120537">
    <property type="term" value="F:3-demethylubiquinone 3-O-methyltransferase activity"/>
    <property type="evidence" value="ECO:0007669"/>
    <property type="project" value="RHEA"/>
</dbReference>
<gene>
    <name evidence="5" type="primary">COQ3</name>
    <name evidence="6" type="ORF">CALCODRAFT_481800</name>
</gene>
<evidence type="ECO:0000256" key="3">
    <source>
        <dbReference type="ARBA" id="ARBA00022688"/>
    </source>
</evidence>
<feature type="binding site" evidence="5">
    <location>
        <position position="64"/>
    </location>
    <ligand>
        <name>S-adenosyl-L-methionine</name>
        <dbReference type="ChEBI" id="CHEBI:59789"/>
    </ligand>
</feature>
<comment type="pathway">
    <text evidence="5">Cofactor biosynthesis; ubiquinone biosynthesis.</text>
</comment>
<dbReference type="EC" id="2.1.1.-" evidence="5"/>
<dbReference type="FunCoup" id="A0A165H9V4">
    <property type="interactions" value="274"/>
</dbReference>
<dbReference type="PANTHER" id="PTHR43464:SF19">
    <property type="entry name" value="UBIQUINONE BIOSYNTHESIS O-METHYLTRANSFERASE, MITOCHONDRIAL"/>
    <property type="match status" value="1"/>
</dbReference>
<dbReference type="EC" id="2.1.1.114" evidence="5"/>
<evidence type="ECO:0000313" key="6">
    <source>
        <dbReference type="EMBL" id="KZT59029.1"/>
    </source>
</evidence>
<dbReference type="GO" id="GO:0046872">
    <property type="term" value="F:metal ion binding"/>
    <property type="evidence" value="ECO:0007669"/>
    <property type="project" value="UniProtKB-KW"/>
</dbReference>
<evidence type="ECO:0000256" key="5">
    <source>
        <dbReference type="HAMAP-Rule" id="MF_03190"/>
    </source>
</evidence>
<dbReference type="OrthoDB" id="3265906at2759"/>
<feature type="binding site" evidence="5">
    <location>
        <position position="170"/>
    </location>
    <ligand>
        <name>Mg(2+)</name>
        <dbReference type="ChEBI" id="CHEBI:18420"/>
    </ligand>
</feature>
<dbReference type="GO" id="GO:0031314">
    <property type="term" value="C:extrinsic component of mitochondrial inner membrane"/>
    <property type="evidence" value="ECO:0007669"/>
    <property type="project" value="UniProtKB-UniRule"/>
</dbReference>
<comment type="function">
    <text evidence="5">O-methyltransferase required for two non-consecutive steps during ubiquinone biosynthesis. Catalyzes the 2 O-methylation of 3,4-dihydroxy-5-(all-trans-polyprenyl)benzoic acid into 4-hydroxy-3-methoxy-5-(all-trans-polyprenyl)benzoic acid. Also catalyzes the last step of ubiquinone biosynthesis by mediating methylation of 3-demethylubiquinone into ubiquinone. Also able to mediate the methylation of 3-demethylubiquinol into ubiquinol.</text>
</comment>
<comment type="similarity">
    <text evidence="5">Belongs to the class I-like SAM-binding methyltransferase superfamily. UbiG/COQ3 family.</text>
</comment>
<keyword evidence="2 5" id="KW-0808">Transferase</keyword>
<keyword evidence="5" id="KW-0479">Metal-binding</keyword>
<protein>
    <recommendedName>
        <fullName evidence="5">Ubiquinone biosynthesis O-methyltransferase, mitochondrial</fullName>
    </recommendedName>
    <alternativeName>
        <fullName evidence="5">3-demethylubiquinol 3-O-methyltransferase</fullName>
        <ecNumber evidence="5">2.1.1.64</ecNumber>
    </alternativeName>
    <alternativeName>
        <fullName evidence="5">3-demethylubiquinone 3-O-methyltransferase</fullName>
        <ecNumber evidence="5">2.1.1.-</ecNumber>
    </alternativeName>
    <alternativeName>
        <fullName evidence="5">Polyprenyldihydroxybenzoate methyltransferase</fullName>
        <ecNumber evidence="5">2.1.1.114</ecNumber>
    </alternativeName>
</protein>
<dbReference type="PANTHER" id="PTHR43464">
    <property type="entry name" value="METHYLTRANSFERASE"/>
    <property type="match status" value="1"/>
</dbReference>
<feature type="binding site" evidence="5">
    <location>
        <position position="165"/>
    </location>
    <ligand>
        <name>S-adenosyl-L-methionine</name>
        <dbReference type="ChEBI" id="CHEBI:59789"/>
    </ligand>
</feature>
<evidence type="ECO:0000256" key="1">
    <source>
        <dbReference type="ARBA" id="ARBA00022603"/>
    </source>
</evidence>
<dbReference type="EMBL" id="KV423944">
    <property type="protein sequence ID" value="KZT59029.1"/>
    <property type="molecule type" value="Genomic_DNA"/>
</dbReference>
<organism evidence="6 7">
    <name type="scientific">Calocera cornea HHB12733</name>
    <dbReference type="NCBI Taxonomy" id="1353952"/>
    <lineage>
        <taxon>Eukaryota</taxon>
        <taxon>Fungi</taxon>
        <taxon>Dikarya</taxon>
        <taxon>Basidiomycota</taxon>
        <taxon>Agaricomycotina</taxon>
        <taxon>Dacrymycetes</taxon>
        <taxon>Dacrymycetales</taxon>
        <taxon>Dacrymycetaceae</taxon>
        <taxon>Calocera</taxon>
    </lineage>
</organism>
<keyword evidence="5" id="KW-0496">Mitochondrion</keyword>
<dbReference type="GO" id="GO:0032259">
    <property type="term" value="P:methylation"/>
    <property type="evidence" value="ECO:0007669"/>
    <property type="project" value="UniProtKB-KW"/>
</dbReference>
<dbReference type="InterPro" id="IPR010233">
    <property type="entry name" value="UbiG_MeTrfase"/>
</dbReference>